<comment type="pathway">
    <text evidence="4">Carbohydrate metabolism; tricarboxylic acid cycle.</text>
</comment>
<evidence type="ECO:0000256" key="9">
    <source>
        <dbReference type="ARBA" id="ARBA00022617"/>
    </source>
</evidence>
<keyword evidence="11" id="KW-0479">Metal-binding</keyword>
<proteinExistence type="predicted"/>
<accession>A0A6J4TS81</accession>
<evidence type="ECO:0000256" key="4">
    <source>
        <dbReference type="ARBA" id="ARBA00005163"/>
    </source>
</evidence>
<feature type="transmembrane region" description="Helical" evidence="16">
    <location>
        <begin position="59"/>
        <end position="79"/>
    </location>
</feature>
<dbReference type="SUPFAM" id="SSF81343">
    <property type="entry name" value="Fumarate reductase respiratory complex transmembrane subunits"/>
    <property type="match status" value="1"/>
</dbReference>
<keyword evidence="9" id="KW-0349">Heme</keyword>
<evidence type="ECO:0000256" key="11">
    <source>
        <dbReference type="ARBA" id="ARBA00022723"/>
    </source>
</evidence>
<evidence type="ECO:0000256" key="3">
    <source>
        <dbReference type="ARBA" id="ARBA00004141"/>
    </source>
</evidence>
<feature type="transmembrane region" description="Helical" evidence="16">
    <location>
        <begin position="28"/>
        <end position="47"/>
    </location>
</feature>
<organism evidence="17">
    <name type="scientific">uncultured Sphingomonadaceae bacterium</name>
    <dbReference type="NCBI Taxonomy" id="169976"/>
    <lineage>
        <taxon>Bacteria</taxon>
        <taxon>Pseudomonadati</taxon>
        <taxon>Pseudomonadota</taxon>
        <taxon>Alphaproteobacteria</taxon>
        <taxon>Sphingomonadales</taxon>
        <taxon>Sphingomonadaceae</taxon>
        <taxon>environmental samples</taxon>
    </lineage>
</organism>
<dbReference type="Pfam" id="PF01127">
    <property type="entry name" value="Sdh_cyt"/>
    <property type="match status" value="1"/>
</dbReference>
<name>A0A6J4TS81_9SPHN</name>
<dbReference type="EMBL" id="CADCVX010000520">
    <property type="protein sequence ID" value="CAA9531221.1"/>
    <property type="molecule type" value="Genomic_DNA"/>
</dbReference>
<dbReference type="UniPathway" id="UPA00223"/>
<gene>
    <name evidence="17" type="ORF">AVDCRST_MAG91-2970</name>
</gene>
<reference evidence="17" key="1">
    <citation type="submission" date="2020-02" db="EMBL/GenBank/DDBJ databases">
        <authorList>
            <person name="Meier V. D."/>
        </authorList>
    </citation>
    <scope>NUCLEOTIDE SEQUENCE</scope>
    <source>
        <strain evidence="17">AVDCRST_MAG91</strain>
    </source>
</reference>
<evidence type="ECO:0000313" key="17">
    <source>
        <dbReference type="EMBL" id="CAA9531221.1"/>
    </source>
</evidence>
<dbReference type="CDD" id="cd03495">
    <property type="entry name" value="SQR_TypeC_SdhD_like"/>
    <property type="match status" value="1"/>
</dbReference>
<evidence type="ECO:0000256" key="6">
    <source>
        <dbReference type="ARBA" id="ARBA00019425"/>
    </source>
</evidence>
<keyword evidence="14" id="KW-0408">Iron</keyword>
<sequence>MGSGTQIGRVRGLGSAKGGATHWATERMISLATLPLFVWFVVSLLMLPNLSHGNVVGWLASPLNAVLMLLLVTTTFVHLKQGMQVVFDDYIHNDGTRVLSNVALVFLSVAGGAAAFFAVLQIAFRGTGT</sequence>
<comment type="cofactor">
    <cofactor evidence="1">
        <name>heme</name>
        <dbReference type="ChEBI" id="CHEBI:30413"/>
    </cofactor>
</comment>
<dbReference type="GO" id="GO:0046872">
    <property type="term" value="F:metal ion binding"/>
    <property type="evidence" value="ECO:0007669"/>
    <property type="project" value="UniProtKB-KW"/>
</dbReference>
<keyword evidence="8" id="KW-0816">Tricarboxylic acid cycle</keyword>
<evidence type="ECO:0000256" key="7">
    <source>
        <dbReference type="ARBA" id="ARBA00022448"/>
    </source>
</evidence>
<evidence type="ECO:0000256" key="1">
    <source>
        <dbReference type="ARBA" id="ARBA00001971"/>
    </source>
</evidence>
<dbReference type="GO" id="GO:0016020">
    <property type="term" value="C:membrane"/>
    <property type="evidence" value="ECO:0007669"/>
    <property type="project" value="UniProtKB-SubCell"/>
</dbReference>
<evidence type="ECO:0000256" key="10">
    <source>
        <dbReference type="ARBA" id="ARBA00022692"/>
    </source>
</evidence>
<dbReference type="InterPro" id="IPR014312">
    <property type="entry name" value="Succ_DH_anchor"/>
</dbReference>
<keyword evidence="15 16" id="KW-0472">Membrane</keyword>
<evidence type="ECO:0000256" key="15">
    <source>
        <dbReference type="ARBA" id="ARBA00023136"/>
    </source>
</evidence>
<evidence type="ECO:0000256" key="13">
    <source>
        <dbReference type="ARBA" id="ARBA00022989"/>
    </source>
</evidence>
<evidence type="ECO:0000256" key="12">
    <source>
        <dbReference type="ARBA" id="ARBA00022982"/>
    </source>
</evidence>
<dbReference type="Gene3D" id="1.20.1300.10">
    <property type="entry name" value="Fumarate reductase/succinate dehydrogenase, transmembrane subunit"/>
    <property type="match status" value="1"/>
</dbReference>
<evidence type="ECO:0000256" key="16">
    <source>
        <dbReference type="SAM" id="Phobius"/>
    </source>
</evidence>
<comment type="subunit">
    <text evidence="5">Part of an enzyme complex containing four subunits: a flavoprotein, an iron-sulfur protein, plus two membrane-anchoring proteins, SdhC and SdhD.</text>
</comment>
<evidence type="ECO:0000256" key="2">
    <source>
        <dbReference type="ARBA" id="ARBA00004050"/>
    </source>
</evidence>
<comment type="function">
    <text evidence="2">Membrane-anchoring subunit of succinate dehydrogenase (SDH).</text>
</comment>
<dbReference type="GO" id="GO:0006099">
    <property type="term" value="P:tricarboxylic acid cycle"/>
    <property type="evidence" value="ECO:0007669"/>
    <property type="project" value="UniProtKB-UniPathway"/>
</dbReference>
<keyword evidence="13 16" id="KW-1133">Transmembrane helix</keyword>
<dbReference type="GO" id="GO:0020037">
    <property type="term" value="F:heme binding"/>
    <property type="evidence" value="ECO:0007669"/>
    <property type="project" value="InterPro"/>
</dbReference>
<keyword evidence="12" id="KW-0249">Electron transport</keyword>
<dbReference type="NCBIfam" id="TIGR02968">
    <property type="entry name" value="succ_dehyd_anc"/>
    <property type="match status" value="1"/>
</dbReference>
<evidence type="ECO:0000256" key="14">
    <source>
        <dbReference type="ARBA" id="ARBA00023004"/>
    </source>
</evidence>
<keyword evidence="7" id="KW-0813">Transport</keyword>
<protein>
    <recommendedName>
        <fullName evidence="6">Succinate dehydrogenase hydrophobic membrane anchor subunit</fullName>
    </recommendedName>
</protein>
<dbReference type="InterPro" id="IPR034804">
    <property type="entry name" value="SQR/QFR_C/D"/>
</dbReference>
<keyword evidence="10 16" id="KW-0812">Transmembrane</keyword>
<comment type="subcellular location">
    <subcellularLocation>
        <location evidence="3">Membrane</location>
        <topology evidence="3">Multi-pass membrane protein</topology>
    </subcellularLocation>
</comment>
<evidence type="ECO:0000256" key="8">
    <source>
        <dbReference type="ARBA" id="ARBA00022532"/>
    </source>
</evidence>
<evidence type="ECO:0000256" key="5">
    <source>
        <dbReference type="ARBA" id="ARBA00011558"/>
    </source>
</evidence>
<dbReference type="AlphaFoldDB" id="A0A6J4TS81"/>
<feature type="transmembrane region" description="Helical" evidence="16">
    <location>
        <begin position="99"/>
        <end position="124"/>
    </location>
</feature>
<dbReference type="InterPro" id="IPR000701">
    <property type="entry name" value="SuccDH_FuR_B_TM-su"/>
</dbReference>